<keyword evidence="5" id="KW-0808">Transferase</keyword>
<keyword evidence="9" id="KW-0067">ATP-binding</keyword>
<evidence type="ECO:0000256" key="9">
    <source>
        <dbReference type="ARBA" id="ARBA00022840"/>
    </source>
</evidence>
<comment type="subcellular location">
    <subcellularLocation>
        <location evidence="1">Cytoplasm</location>
    </subcellularLocation>
</comment>
<keyword evidence="7" id="KW-0548">Nucleotidyltransferase</keyword>
<evidence type="ECO:0000256" key="4">
    <source>
        <dbReference type="ARBA" id="ARBA00022490"/>
    </source>
</evidence>
<dbReference type="RefSeq" id="WP_185059305.1">
    <property type="nucleotide sequence ID" value="NZ_BAABJP010000015.1"/>
</dbReference>
<evidence type="ECO:0000256" key="5">
    <source>
        <dbReference type="ARBA" id="ARBA00022679"/>
    </source>
</evidence>
<gene>
    <name evidence="13" type="ORF">GCM10023321_35920</name>
</gene>
<dbReference type="PROSITE" id="PS51163">
    <property type="entry name" value="YRDC"/>
    <property type="match status" value="1"/>
</dbReference>
<keyword evidence="6" id="KW-0819">tRNA processing</keyword>
<evidence type="ECO:0000256" key="10">
    <source>
        <dbReference type="ARBA" id="ARBA00029774"/>
    </source>
</evidence>
<dbReference type="PANTHER" id="PTHR17490">
    <property type="entry name" value="SUA5"/>
    <property type="match status" value="1"/>
</dbReference>
<evidence type="ECO:0000256" key="8">
    <source>
        <dbReference type="ARBA" id="ARBA00022741"/>
    </source>
</evidence>
<evidence type="ECO:0000313" key="14">
    <source>
        <dbReference type="Proteomes" id="UP001428817"/>
    </source>
</evidence>
<evidence type="ECO:0000256" key="7">
    <source>
        <dbReference type="ARBA" id="ARBA00022695"/>
    </source>
</evidence>
<comment type="caution">
    <text evidence="13">The sequence shown here is derived from an EMBL/GenBank/DDBJ whole genome shotgun (WGS) entry which is preliminary data.</text>
</comment>
<accession>A0ABP9QB97</accession>
<keyword evidence="14" id="KW-1185">Reference proteome</keyword>
<evidence type="ECO:0000259" key="12">
    <source>
        <dbReference type="PROSITE" id="PS51163"/>
    </source>
</evidence>
<evidence type="ECO:0000313" key="13">
    <source>
        <dbReference type="EMBL" id="GAA5157536.1"/>
    </source>
</evidence>
<dbReference type="SUPFAM" id="SSF55821">
    <property type="entry name" value="YrdC/RibB"/>
    <property type="match status" value="1"/>
</dbReference>
<dbReference type="InterPro" id="IPR006070">
    <property type="entry name" value="Sua5-like_dom"/>
</dbReference>
<dbReference type="InterPro" id="IPR050156">
    <property type="entry name" value="TC-AMP_synthase_SUA5"/>
</dbReference>
<feature type="domain" description="YrdC-like" evidence="12">
    <location>
        <begin position="14"/>
        <end position="198"/>
    </location>
</feature>
<dbReference type="Pfam" id="PF01300">
    <property type="entry name" value="Sua5_yciO_yrdC"/>
    <property type="match status" value="1"/>
</dbReference>
<reference evidence="14" key="1">
    <citation type="journal article" date="2019" name="Int. J. Syst. Evol. Microbiol.">
        <title>The Global Catalogue of Microorganisms (GCM) 10K type strain sequencing project: providing services to taxonomists for standard genome sequencing and annotation.</title>
        <authorList>
            <consortium name="The Broad Institute Genomics Platform"/>
            <consortium name="The Broad Institute Genome Sequencing Center for Infectious Disease"/>
            <person name="Wu L."/>
            <person name="Ma J."/>
        </authorList>
    </citation>
    <scope>NUCLEOTIDE SEQUENCE [LARGE SCALE GENOMIC DNA]</scope>
    <source>
        <strain evidence="14">JCM 18303</strain>
    </source>
</reference>
<evidence type="ECO:0000256" key="3">
    <source>
        <dbReference type="ARBA" id="ARBA00012584"/>
    </source>
</evidence>
<dbReference type="NCBIfam" id="TIGR00057">
    <property type="entry name" value="L-threonylcarbamoyladenylate synthase"/>
    <property type="match status" value="1"/>
</dbReference>
<evidence type="ECO:0000256" key="11">
    <source>
        <dbReference type="ARBA" id="ARBA00048366"/>
    </source>
</evidence>
<dbReference type="InterPro" id="IPR017945">
    <property type="entry name" value="DHBP_synth_RibB-like_a/b_dom"/>
</dbReference>
<comment type="catalytic activity">
    <reaction evidence="11">
        <text>L-threonine + hydrogencarbonate + ATP = L-threonylcarbamoyladenylate + diphosphate + H2O</text>
        <dbReference type="Rhea" id="RHEA:36407"/>
        <dbReference type="ChEBI" id="CHEBI:15377"/>
        <dbReference type="ChEBI" id="CHEBI:17544"/>
        <dbReference type="ChEBI" id="CHEBI:30616"/>
        <dbReference type="ChEBI" id="CHEBI:33019"/>
        <dbReference type="ChEBI" id="CHEBI:57926"/>
        <dbReference type="ChEBI" id="CHEBI:73682"/>
        <dbReference type="EC" id="2.7.7.87"/>
    </reaction>
</comment>
<dbReference type="Gene3D" id="3.90.870.10">
    <property type="entry name" value="DHBP synthase"/>
    <property type="match status" value="1"/>
</dbReference>
<dbReference type="EC" id="2.7.7.87" evidence="3"/>
<comment type="similarity">
    <text evidence="2">Belongs to the SUA5 family.</text>
</comment>
<evidence type="ECO:0000256" key="1">
    <source>
        <dbReference type="ARBA" id="ARBA00004496"/>
    </source>
</evidence>
<dbReference type="EMBL" id="BAABJP010000015">
    <property type="protein sequence ID" value="GAA5157536.1"/>
    <property type="molecule type" value="Genomic_DNA"/>
</dbReference>
<proteinExistence type="inferred from homology"/>
<organism evidence="13 14">
    <name type="scientific">Pseudonocardia eucalypti</name>
    <dbReference type="NCBI Taxonomy" id="648755"/>
    <lineage>
        <taxon>Bacteria</taxon>
        <taxon>Bacillati</taxon>
        <taxon>Actinomycetota</taxon>
        <taxon>Actinomycetes</taxon>
        <taxon>Pseudonocardiales</taxon>
        <taxon>Pseudonocardiaceae</taxon>
        <taxon>Pseudonocardia</taxon>
    </lineage>
</organism>
<dbReference type="PANTHER" id="PTHR17490:SF16">
    <property type="entry name" value="THREONYLCARBAMOYL-AMP SYNTHASE"/>
    <property type="match status" value="1"/>
</dbReference>
<sequence>MSTSYDCAEPDARRDGLAAAAGAVRAGQLVVLPTDTVYGIGADAFNAAAVRALLDAKGRGSNMPAPVLVGSWTTIDGLVSSVPPEARKLIEAFWPGGLSLVLPHAPSLSWDLGDTRGTVMLRMPLHPVALELLREVGPMAVSSANRSGLPPAATMAEARNQLGESVSVYLDGGPAEGEASTILDLTSDEPRVLRVGAIGRDQLAEVLGREIPLAG</sequence>
<evidence type="ECO:0000256" key="6">
    <source>
        <dbReference type="ARBA" id="ARBA00022694"/>
    </source>
</evidence>
<dbReference type="Proteomes" id="UP001428817">
    <property type="component" value="Unassembled WGS sequence"/>
</dbReference>
<keyword evidence="8" id="KW-0547">Nucleotide-binding</keyword>
<keyword evidence="4" id="KW-0963">Cytoplasm</keyword>
<name>A0ABP9QB97_9PSEU</name>
<protein>
    <recommendedName>
        <fullName evidence="10">L-threonylcarbamoyladenylate synthase</fullName>
        <ecNumber evidence="3">2.7.7.87</ecNumber>
    </recommendedName>
    <alternativeName>
        <fullName evidence="10">L-threonylcarbamoyladenylate synthase</fullName>
    </alternativeName>
</protein>
<evidence type="ECO:0000256" key="2">
    <source>
        <dbReference type="ARBA" id="ARBA00007663"/>
    </source>
</evidence>